<dbReference type="Proteomes" id="UP000655044">
    <property type="component" value="Unassembled WGS sequence"/>
</dbReference>
<gene>
    <name evidence="1" type="ORF">Pro02_05030</name>
</gene>
<proteinExistence type="predicted"/>
<sequence length="49" mass="5419">MTIELRAVAEDDLPFLNRLTNDPDGVGLHQWYGRHAPTGIAGARRRTGC</sequence>
<reference evidence="1" key="1">
    <citation type="submission" date="2021-01" db="EMBL/GenBank/DDBJ databases">
        <title>Whole genome shotgun sequence of Planobispora rosea NBRC 15558.</title>
        <authorList>
            <person name="Komaki H."/>
            <person name="Tamura T."/>
        </authorList>
    </citation>
    <scope>NUCLEOTIDE SEQUENCE</scope>
    <source>
        <strain evidence="1">NBRC 15558</strain>
    </source>
</reference>
<name>A0A8J3RVF9_PLARO</name>
<accession>A0A8J3RVF9</accession>
<evidence type="ECO:0000313" key="2">
    <source>
        <dbReference type="Proteomes" id="UP000655044"/>
    </source>
</evidence>
<keyword evidence="2" id="KW-1185">Reference proteome</keyword>
<dbReference type="RefSeq" id="WP_203863182.1">
    <property type="nucleotide sequence ID" value="NZ_BMQP01000012.1"/>
</dbReference>
<evidence type="ECO:0008006" key="3">
    <source>
        <dbReference type="Google" id="ProtNLM"/>
    </source>
</evidence>
<dbReference type="AlphaFoldDB" id="A0A8J3RVF9"/>
<comment type="caution">
    <text evidence="1">The sequence shown here is derived from an EMBL/GenBank/DDBJ whole genome shotgun (WGS) entry which is preliminary data.</text>
</comment>
<protein>
    <recommendedName>
        <fullName evidence="3">Acetyltransferase</fullName>
    </recommendedName>
</protein>
<dbReference type="EMBL" id="BOOI01000002">
    <property type="protein sequence ID" value="GIH82095.1"/>
    <property type="molecule type" value="Genomic_DNA"/>
</dbReference>
<evidence type="ECO:0000313" key="1">
    <source>
        <dbReference type="EMBL" id="GIH82095.1"/>
    </source>
</evidence>
<organism evidence="1 2">
    <name type="scientific">Planobispora rosea</name>
    <dbReference type="NCBI Taxonomy" id="35762"/>
    <lineage>
        <taxon>Bacteria</taxon>
        <taxon>Bacillati</taxon>
        <taxon>Actinomycetota</taxon>
        <taxon>Actinomycetes</taxon>
        <taxon>Streptosporangiales</taxon>
        <taxon>Streptosporangiaceae</taxon>
        <taxon>Planobispora</taxon>
    </lineage>
</organism>